<accession>A0A9P7C9T4</accession>
<feature type="region of interest" description="Disordered" evidence="1">
    <location>
        <begin position="148"/>
        <end position="176"/>
    </location>
</feature>
<name>A0A9P7C9T4_9FUNG</name>
<dbReference type="AlphaFoldDB" id="A0A9P7C9T4"/>
<dbReference type="Proteomes" id="UP000740926">
    <property type="component" value="Unassembled WGS sequence"/>
</dbReference>
<feature type="compositionally biased region" description="Basic residues" evidence="1">
    <location>
        <begin position="68"/>
        <end position="82"/>
    </location>
</feature>
<feature type="compositionally biased region" description="Low complexity" evidence="1">
    <location>
        <begin position="167"/>
        <end position="176"/>
    </location>
</feature>
<sequence length="176" mass="17698">MSRPKSRTAAMPSACSATSPGGLRQRRPSGRTTGQGPRQQPGCAHARAGAGLHRTACAAAEGLSRRAAGVRRRRLRSRRWRHPGAWQGSSGGHRTGCAEHAGHAGGRSGTGGTFAAGAADPAAVRGADRAGRGAAADRPGLVVAACGGAAGAGGGSCRTRGRRWRPAARGTGEQPR</sequence>
<proteinExistence type="predicted"/>
<feature type="region of interest" description="Disordered" evidence="1">
    <location>
        <begin position="1"/>
        <end position="48"/>
    </location>
</feature>
<reference evidence="2 3" key="1">
    <citation type="journal article" date="2020" name="Microb. Genom.">
        <title>Genetic diversity of clinical and environmental Mucorales isolates obtained from an investigation of mucormycosis cases among solid organ transplant recipients.</title>
        <authorList>
            <person name="Nguyen M.H."/>
            <person name="Kaul D."/>
            <person name="Muto C."/>
            <person name="Cheng S.J."/>
            <person name="Richter R.A."/>
            <person name="Bruno V.M."/>
            <person name="Liu G."/>
            <person name="Beyhan S."/>
            <person name="Sundermann A.J."/>
            <person name="Mounaud S."/>
            <person name="Pasculle A.W."/>
            <person name="Nierman W.C."/>
            <person name="Driscoll E."/>
            <person name="Cumbie R."/>
            <person name="Clancy C.J."/>
            <person name="Dupont C.L."/>
        </authorList>
    </citation>
    <scope>NUCLEOTIDE SEQUENCE [LARGE SCALE GENOMIC DNA]</scope>
    <source>
        <strain evidence="2 3">GL24</strain>
    </source>
</reference>
<protein>
    <submittedName>
        <fullName evidence="2">Uncharacterized protein</fullName>
    </submittedName>
</protein>
<evidence type="ECO:0000313" key="2">
    <source>
        <dbReference type="EMBL" id="KAG1541944.1"/>
    </source>
</evidence>
<organism evidence="2 3">
    <name type="scientific">Rhizopus delemar</name>
    <dbReference type="NCBI Taxonomy" id="936053"/>
    <lineage>
        <taxon>Eukaryota</taxon>
        <taxon>Fungi</taxon>
        <taxon>Fungi incertae sedis</taxon>
        <taxon>Mucoromycota</taxon>
        <taxon>Mucoromycotina</taxon>
        <taxon>Mucoromycetes</taxon>
        <taxon>Mucorales</taxon>
        <taxon>Mucorineae</taxon>
        <taxon>Rhizopodaceae</taxon>
        <taxon>Rhizopus</taxon>
    </lineage>
</organism>
<feature type="compositionally biased region" description="Gly residues" evidence="1">
    <location>
        <begin position="103"/>
        <end position="113"/>
    </location>
</feature>
<keyword evidence="3" id="KW-1185">Reference proteome</keyword>
<gene>
    <name evidence="2" type="ORF">G6F50_014167</name>
</gene>
<feature type="region of interest" description="Disordered" evidence="1">
    <location>
        <begin position="60"/>
        <end position="113"/>
    </location>
</feature>
<dbReference type="EMBL" id="JAANIU010006429">
    <property type="protein sequence ID" value="KAG1541944.1"/>
    <property type="molecule type" value="Genomic_DNA"/>
</dbReference>
<comment type="caution">
    <text evidence="2">The sequence shown here is derived from an EMBL/GenBank/DDBJ whole genome shotgun (WGS) entry which is preliminary data.</text>
</comment>
<evidence type="ECO:0000313" key="3">
    <source>
        <dbReference type="Proteomes" id="UP000740926"/>
    </source>
</evidence>
<evidence type="ECO:0000256" key="1">
    <source>
        <dbReference type="SAM" id="MobiDB-lite"/>
    </source>
</evidence>